<evidence type="ECO:0000313" key="1">
    <source>
        <dbReference type="EMBL" id="GFS58112.1"/>
    </source>
</evidence>
<accession>A0A8X6MLT2</accession>
<reference evidence="2" key="1">
    <citation type="submission" date="2020-08" db="EMBL/GenBank/DDBJ databases">
        <title>Multicomponent nature underlies the extraordinary mechanical properties of spider dragline silk.</title>
        <authorList>
            <person name="Kono N."/>
            <person name="Nakamura H."/>
            <person name="Mori M."/>
            <person name="Yoshida Y."/>
            <person name="Ohtoshi R."/>
            <person name="Malay A.D."/>
            <person name="Moran D.A.P."/>
            <person name="Tomita M."/>
            <person name="Numata K."/>
            <person name="Arakawa K."/>
        </authorList>
    </citation>
    <scope>NUCLEOTIDE SEQUENCE</scope>
</reference>
<keyword evidence="3" id="KW-1185">Reference proteome</keyword>
<gene>
    <name evidence="1" type="ORF">NPIL_466991</name>
    <name evidence="2" type="ORF">NPIL_484341</name>
</gene>
<evidence type="ECO:0000313" key="2">
    <source>
        <dbReference type="EMBL" id="GFS64237.1"/>
    </source>
</evidence>
<dbReference type="Proteomes" id="UP000887013">
    <property type="component" value="Unassembled WGS sequence"/>
</dbReference>
<sequence length="74" mass="7951">MLADDACSPHIDVSVQKPIVEQNLLRAARPACDRVVSMLNPPNGHLGNPNKTGDIPRTSTGIVLYQVLHGLLIV</sequence>
<dbReference type="EMBL" id="BMAW01093007">
    <property type="protein sequence ID" value="GFS58112.1"/>
    <property type="molecule type" value="Genomic_DNA"/>
</dbReference>
<protein>
    <submittedName>
        <fullName evidence="2">Uncharacterized protein</fullName>
    </submittedName>
</protein>
<name>A0A8X6MLT2_NEPPI</name>
<evidence type="ECO:0000313" key="3">
    <source>
        <dbReference type="Proteomes" id="UP000887013"/>
    </source>
</evidence>
<proteinExistence type="predicted"/>
<dbReference type="EMBL" id="BMAW01048116">
    <property type="protein sequence ID" value="GFS64237.1"/>
    <property type="molecule type" value="Genomic_DNA"/>
</dbReference>
<organism evidence="2 3">
    <name type="scientific">Nephila pilipes</name>
    <name type="common">Giant wood spider</name>
    <name type="synonym">Nephila maculata</name>
    <dbReference type="NCBI Taxonomy" id="299642"/>
    <lineage>
        <taxon>Eukaryota</taxon>
        <taxon>Metazoa</taxon>
        <taxon>Ecdysozoa</taxon>
        <taxon>Arthropoda</taxon>
        <taxon>Chelicerata</taxon>
        <taxon>Arachnida</taxon>
        <taxon>Araneae</taxon>
        <taxon>Araneomorphae</taxon>
        <taxon>Entelegynae</taxon>
        <taxon>Araneoidea</taxon>
        <taxon>Nephilidae</taxon>
        <taxon>Nephila</taxon>
    </lineage>
</organism>
<dbReference type="AlphaFoldDB" id="A0A8X6MLT2"/>
<comment type="caution">
    <text evidence="2">The sequence shown here is derived from an EMBL/GenBank/DDBJ whole genome shotgun (WGS) entry which is preliminary data.</text>
</comment>